<dbReference type="Gene3D" id="4.10.240.10">
    <property type="entry name" value="Zn(2)-C6 fungal-type DNA-binding domain"/>
    <property type="match status" value="1"/>
</dbReference>
<dbReference type="PROSITE" id="PS50048">
    <property type="entry name" value="ZN2_CY6_FUNGAL_2"/>
    <property type="match status" value="1"/>
</dbReference>
<dbReference type="InterPro" id="IPR036864">
    <property type="entry name" value="Zn2-C6_fun-type_DNA-bd_sf"/>
</dbReference>
<feature type="non-terminal residue" evidence="7">
    <location>
        <position position="1"/>
    </location>
</feature>
<dbReference type="GO" id="GO:0000981">
    <property type="term" value="F:DNA-binding transcription factor activity, RNA polymerase II-specific"/>
    <property type="evidence" value="ECO:0007669"/>
    <property type="project" value="InterPro"/>
</dbReference>
<organism evidence="7 8">
    <name type="scientific">Penicillium angulare</name>
    <dbReference type="NCBI Taxonomy" id="116970"/>
    <lineage>
        <taxon>Eukaryota</taxon>
        <taxon>Fungi</taxon>
        <taxon>Dikarya</taxon>
        <taxon>Ascomycota</taxon>
        <taxon>Pezizomycotina</taxon>
        <taxon>Eurotiomycetes</taxon>
        <taxon>Eurotiomycetidae</taxon>
        <taxon>Eurotiales</taxon>
        <taxon>Aspergillaceae</taxon>
        <taxon>Penicillium</taxon>
    </lineage>
</organism>
<dbReference type="InterPro" id="IPR021858">
    <property type="entry name" value="Fun_TF"/>
</dbReference>
<dbReference type="CDD" id="cd00067">
    <property type="entry name" value="GAL4"/>
    <property type="match status" value="1"/>
</dbReference>
<dbReference type="Proteomes" id="UP001149165">
    <property type="component" value="Unassembled WGS sequence"/>
</dbReference>
<protein>
    <recommendedName>
        <fullName evidence="6">Zn(2)-C6 fungal-type domain-containing protein</fullName>
    </recommendedName>
</protein>
<dbReference type="Pfam" id="PF00172">
    <property type="entry name" value="Zn_clus"/>
    <property type="match status" value="1"/>
</dbReference>
<dbReference type="Pfam" id="PF11951">
    <property type="entry name" value="Fungal_trans_2"/>
    <property type="match status" value="1"/>
</dbReference>
<reference evidence="7" key="2">
    <citation type="journal article" date="2023" name="IMA Fungus">
        <title>Comparative genomic study of the Penicillium genus elucidates a diverse pangenome and 15 lateral gene transfer events.</title>
        <authorList>
            <person name="Petersen C."/>
            <person name="Sorensen T."/>
            <person name="Nielsen M.R."/>
            <person name="Sondergaard T.E."/>
            <person name="Sorensen J.L."/>
            <person name="Fitzpatrick D.A."/>
            <person name="Frisvad J.C."/>
            <person name="Nielsen K.L."/>
        </authorList>
    </citation>
    <scope>NUCLEOTIDE SEQUENCE</scope>
    <source>
        <strain evidence="7">IBT 30069</strain>
    </source>
</reference>
<dbReference type="GO" id="GO:0003677">
    <property type="term" value="F:DNA binding"/>
    <property type="evidence" value="ECO:0007669"/>
    <property type="project" value="UniProtKB-KW"/>
</dbReference>
<accession>A0A9W9G953</accession>
<dbReference type="SMART" id="SM00066">
    <property type="entry name" value="GAL4"/>
    <property type="match status" value="1"/>
</dbReference>
<dbReference type="InterPro" id="IPR001138">
    <property type="entry name" value="Zn2Cys6_DnaBD"/>
</dbReference>
<keyword evidence="1" id="KW-0805">Transcription regulation</keyword>
<dbReference type="OrthoDB" id="5280547at2759"/>
<dbReference type="PANTHER" id="PTHR38791">
    <property type="entry name" value="ZN(II)2CYS6 TRANSCRIPTION FACTOR (EUROFUNG)-RELATED-RELATED"/>
    <property type="match status" value="1"/>
</dbReference>
<dbReference type="GO" id="GO:0008270">
    <property type="term" value="F:zinc ion binding"/>
    <property type="evidence" value="ECO:0007669"/>
    <property type="project" value="InterPro"/>
</dbReference>
<keyword evidence="2" id="KW-0238">DNA-binding</keyword>
<evidence type="ECO:0000256" key="3">
    <source>
        <dbReference type="ARBA" id="ARBA00023163"/>
    </source>
</evidence>
<reference evidence="7" key="1">
    <citation type="submission" date="2022-11" db="EMBL/GenBank/DDBJ databases">
        <authorList>
            <person name="Petersen C."/>
        </authorList>
    </citation>
    <scope>NUCLEOTIDE SEQUENCE</scope>
    <source>
        <strain evidence="7">IBT 30069</strain>
    </source>
</reference>
<name>A0A9W9G953_9EURO</name>
<evidence type="ECO:0000256" key="5">
    <source>
        <dbReference type="SAM" id="MobiDB-lite"/>
    </source>
</evidence>
<keyword evidence="4" id="KW-0539">Nucleus</keyword>
<dbReference type="InterPro" id="IPR053175">
    <property type="entry name" value="DHMBA_Reg_Transcription_Factor"/>
</dbReference>
<evidence type="ECO:0000313" key="7">
    <source>
        <dbReference type="EMBL" id="KAJ5113737.1"/>
    </source>
</evidence>
<comment type="caution">
    <text evidence="7">The sequence shown here is derived from an EMBL/GenBank/DDBJ whole genome shotgun (WGS) entry which is preliminary data.</text>
</comment>
<gene>
    <name evidence="7" type="ORF">N7456_002271</name>
</gene>
<dbReference type="PANTHER" id="PTHR38791:SF5">
    <property type="entry name" value="TRANSCRIPTION FACTOR DBAG-RELATED"/>
    <property type="match status" value="1"/>
</dbReference>
<keyword evidence="8" id="KW-1185">Reference proteome</keyword>
<feature type="region of interest" description="Disordered" evidence="5">
    <location>
        <begin position="62"/>
        <end position="90"/>
    </location>
</feature>
<evidence type="ECO:0000256" key="4">
    <source>
        <dbReference type="ARBA" id="ARBA00023242"/>
    </source>
</evidence>
<dbReference type="EMBL" id="JAPQKH010000002">
    <property type="protein sequence ID" value="KAJ5113737.1"/>
    <property type="molecule type" value="Genomic_DNA"/>
</dbReference>
<evidence type="ECO:0000259" key="6">
    <source>
        <dbReference type="PROSITE" id="PS50048"/>
    </source>
</evidence>
<evidence type="ECO:0000256" key="1">
    <source>
        <dbReference type="ARBA" id="ARBA00023015"/>
    </source>
</evidence>
<keyword evidence="3" id="KW-0804">Transcription</keyword>
<evidence type="ECO:0000256" key="2">
    <source>
        <dbReference type="ARBA" id="ARBA00023125"/>
    </source>
</evidence>
<dbReference type="SUPFAM" id="SSF57701">
    <property type="entry name" value="Zn2/Cys6 DNA-binding domain"/>
    <property type="match status" value="1"/>
</dbReference>
<proteinExistence type="predicted"/>
<sequence>ANMPFYGRPSKNCGSCRERRIKCDRIHPVCSQCIRADKPCGGYRDVPALLFRDETDKAAWRSATAKSRAGEGRKTLNKSKADSDSSSMSSEEELSKAVVQNWQTDLAALISTIPASPSINVEEQGLNFFMTQFMTTVSGVDEGSFILSSSPLLKTLAVELPLREAVVSVGLAALSNVTQDYNLLRLARQKYVVSINAVRQAVEHPEKANPDRTLKLILMLSLYEMVVCTSASIDMWLVHLNGAAALLRQRSFERAIESEDSRPRMQFYYISMVKYFLGHAKIPPELLDFDVETIKTSNDNDLPAVGLIEILVRCMILHSERNDMDPELCLQVAIGLEGELYEWEQTLPERWQFHMEYSNDIQKTFHGKYVVYQDIWASRDINHYFWGRLLITELIVMSISKIASLGLLAPSHLELREQAMNTSALMAEYVCAGAASQLGFYGQGVPYRKVSRLPPLNGVFMLLFPMSIAGSSPAARDEVSEWVIEKFEFISANMGIQRARELIPRIKRVRAWKAECISIPF</sequence>
<dbReference type="AlphaFoldDB" id="A0A9W9G953"/>
<feature type="domain" description="Zn(2)-C6 fungal-type" evidence="6">
    <location>
        <begin position="12"/>
        <end position="40"/>
    </location>
</feature>
<feature type="compositionally biased region" description="Basic and acidic residues" evidence="5">
    <location>
        <begin position="68"/>
        <end position="83"/>
    </location>
</feature>
<evidence type="ECO:0000313" key="8">
    <source>
        <dbReference type="Proteomes" id="UP001149165"/>
    </source>
</evidence>